<dbReference type="SMART" id="SM00220">
    <property type="entry name" value="S_TKc"/>
    <property type="match status" value="1"/>
</dbReference>
<evidence type="ECO:0000256" key="14">
    <source>
        <dbReference type="SAM" id="Phobius"/>
    </source>
</evidence>
<comment type="catalytic activity">
    <reaction evidence="1 11">
        <text>[protein]-peptidylproline (omega=180) = [protein]-peptidylproline (omega=0)</text>
        <dbReference type="Rhea" id="RHEA:16237"/>
        <dbReference type="Rhea" id="RHEA-COMP:10747"/>
        <dbReference type="Rhea" id="RHEA-COMP:10748"/>
        <dbReference type="ChEBI" id="CHEBI:83833"/>
        <dbReference type="ChEBI" id="CHEBI:83834"/>
        <dbReference type="EC" id="5.2.1.8"/>
    </reaction>
</comment>
<proteinExistence type="predicted"/>
<dbReference type="SUPFAM" id="SSF56112">
    <property type="entry name" value="Protein kinase-like (PK-like)"/>
    <property type="match status" value="1"/>
</dbReference>
<evidence type="ECO:0000256" key="12">
    <source>
        <dbReference type="PROSITE-ProRule" id="PRU10141"/>
    </source>
</evidence>
<comment type="catalytic activity">
    <reaction evidence="9">
        <text>L-threonyl-[protein] + ATP = O-phospho-L-threonyl-[protein] + ADP + H(+)</text>
        <dbReference type="Rhea" id="RHEA:46608"/>
        <dbReference type="Rhea" id="RHEA-COMP:11060"/>
        <dbReference type="Rhea" id="RHEA-COMP:11605"/>
        <dbReference type="ChEBI" id="CHEBI:15378"/>
        <dbReference type="ChEBI" id="CHEBI:30013"/>
        <dbReference type="ChEBI" id="CHEBI:30616"/>
        <dbReference type="ChEBI" id="CHEBI:61977"/>
        <dbReference type="ChEBI" id="CHEBI:456216"/>
        <dbReference type="EC" id="2.7.11.1"/>
    </reaction>
</comment>
<evidence type="ECO:0000259" key="15">
    <source>
        <dbReference type="PROSITE" id="PS50011"/>
    </source>
</evidence>
<dbReference type="Proteomes" id="UP000779809">
    <property type="component" value="Unassembled WGS sequence"/>
</dbReference>
<keyword evidence="5 17" id="KW-0418">Kinase</keyword>
<dbReference type="PROSITE" id="PS50011">
    <property type="entry name" value="PROTEIN_KINASE_DOM"/>
    <property type="match status" value="1"/>
</dbReference>
<feature type="compositionally biased region" description="Low complexity" evidence="13">
    <location>
        <begin position="288"/>
        <end position="300"/>
    </location>
</feature>
<gene>
    <name evidence="17" type="ORF">HYX28_03885</name>
</gene>
<comment type="catalytic activity">
    <reaction evidence="10">
        <text>L-seryl-[protein] + ATP = O-phospho-L-seryl-[protein] + ADP + H(+)</text>
        <dbReference type="Rhea" id="RHEA:17989"/>
        <dbReference type="Rhea" id="RHEA-COMP:9863"/>
        <dbReference type="Rhea" id="RHEA-COMP:11604"/>
        <dbReference type="ChEBI" id="CHEBI:15378"/>
        <dbReference type="ChEBI" id="CHEBI:29999"/>
        <dbReference type="ChEBI" id="CHEBI:30616"/>
        <dbReference type="ChEBI" id="CHEBI:83421"/>
        <dbReference type="ChEBI" id="CHEBI:456216"/>
        <dbReference type="EC" id="2.7.11.1"/>
    </reaction>
</comment>
<evidence type="ECO:0000256" key="3">
    <source>
        <dbReference type="ARBA" id="ARBA00022679"/>
    </source>
</evidence>
<dbReference type="InterPro" id="IPR000719">
    <property type="entry name" value="Prot_kinase_dom"/>
</dbReference>
<dbReference type="FunFam" id="3.10.50.40:FF:000006">
    <property type="entry name" value="Peptidyl-prolyl cis-trans isomerase"/>
    <property type="match status" value="1"/>
</dbReference>
<feature type="region of interest" description="Disordered" evidence="13">
    <location>
        <begin position="378"/>
        <end position="432"/>
    </location>
</feature>
<dbReference type="GO" id="GO:0005524">
    <property type="term" value="F:ATP binding"/>
    <property type="evidence" value="ECO:0007669"/>
    <property type="project" value="UniProtKB-UniRule"/>
</dbReference>
<keyword evidence="8 11" id="KW-0413">Isomerase</keyword>
<dbReference type="Gene3D" id="1.10.510.10">
    <property type="entry name" value="Transferase(Phosphotransferase) domain 1"/>
    <property type="match status" value="1"/>
</dbReference>
<feature type="domain" description="PPIase FKBP-type" evidence="16">
    <location>
        <begin position="467"/>
        <end position="554"/>
    </location>
</feature>
<feature type="binding site" evidence="12">
    <location>
        <position position="36"/>
    </location>
    <ligand>
        <name>ATP</name>
        <dbReference type="ChEBI" id="CHEBI:30616"/>
    </ligand>
</feature>
<evidence type="ECO:0000256" key="4">
    <source>
        <dbReference type="ARBA" id="ARBA00022741"/>
    </source>
</evidence>
<dbReference type="CDD" id="cd14014">
    <property type="entry name" value="STKc_PknB_like"/>
    <property type="match status" value="1"/>
</dbReference>
<dbReference type="Pfam" id="PF00069">
    <property type="entry name" value="Pkinase"/>
    <property type="match status" value="1"/>
</dbReference>
<dbReference type="InterPro" id="IPR008271">
    <property type="entry name" value="Ser/Thr_kinase_AS"/>
</dbReference>
<feature type="region of interest" description="Disordered" evidence="13">
    <location>
        <begin position="275"/>
        <end position="335"/>
    </location>
</feature>
<sequence>MQTIGKYEVLEVIGHGGMGLVYRARDNAIGRHVALKVMAPALAEQAELRERFLREARAAGNLQHPNIVVIYDLGEDNGAPYIAMEFLEGEPLDKALAANRLTTRTKLETFAHICDGLHFAHLSGVIHRDVKPANVILLAKGGAKLVDFGIARTGGAGLTRTGMMIGTVAYMAPEQLKAKPVDARSDVFSAGAMLYEMLAGKLPFEGESTAETMMRILQEPPPELKVEGTVSPQSLAEIVQRALEKDPADRYQTAREFGEAVRDYLLAQDLSGMRATTARPTPPPPQARPQAAAPTLAPTRVNVPAPEIATPRPTRMRAEPPAAAAARAADIPGEENKNPAKKVVFIALALVVVFGAALAWNQMEKGAAQRASSEIADATRSLGGSNSPAATPVTPTSPIQGPSASAPASTPTPTPSAPETKTEPKQGERGLVKVVPEKPPLPTWHSTASGVQYLDSKVGTGAEAVPGKDVIVVYRGHLLDGTPFDAANAGKPVTLPLGKNMLIKGWEEGIPGMKVGGKRRLRVPPEAGYGAAGIGTDIPPNSTLIFDIELLKVE</sequence>
<feature type="compositionally biased region" description="Low complexity" evidence="13">
    <location>
        <begin position="387"/>
        <end position="409"/>
    </location>
</feature>
<feature type="domain" description="Protein kinase" evidence="15">
    <location>
        <begin position="7"/>
        <end position="265"/>
    </location>
</feature>
<dbReference type="InterPro" id="IPR046357">
    <property type="entry name" value="PPIase_dom_sf"/>
</dbReference>
<dbReference type="InterPro" id="IPR011009">
    <property type="entry name" value="Kinase-like_dom_sf"/>
</dbReference>
<feature type="compositionally biased region" description="Basic and acidic residues" evidence="13">
    <location>
        <begin position="420"/>
        <end position="431"/>
    </location>
</feature>
<evidence type="ECO:0000256" key="8">
    <source>
        <dbReference type="ARBA" id="ARBA00023235"/>
    </source>
</evidence>
<dbReference type="InterPro" id="IPR001179">
    <property type="entry name" value="PPIase_FKBP_dom"/>
</dbReference>
<dbReference type="Pfam" id="PF00254">
    <property type="entry name" value="FKBP_C"/>
    <property type="match status" value="1"/>
</dbReference>
<keyword evidence="7 11" id="KW-0697">Rotamase</keyword>
<dbReference type="EMBL" id="JACPNR010000005">
    <property type="protein sequence ID" value="MBI2677901.1"/>
    <property type="molecule type" value="Genomic_DNA"/>
</dbReference>
<evidence type="ECO:0000313" key="18">
    <source>
        <dbReference type="Proteomes" id="UP000779809"/>
    </source>
</evidence>
<evidence type="ECO:0000256" key="7">
    <source>
        <dbReference type="ARBA" id="ARBA00023110"/>
    </source>
</evidence>
<dbReference type="FunFam" id="3.30.200.20:FF:000035">
    <property type="entry name" value="Serine/threonine protein kinase Stk1"/>
    <property type="match status" value="1"/>
</dbReference>
<evidence type="ECO:0000259" key="16">
    <source>
        <dbReference type="PROSITE" id="PS50059"/>
    </source>
</evidence>
<dbReference type="PROSITE" id="PS00107">
    <property type="entry name" value="PROTEIN_KINASE_ATP"/>
    <property type="match status" value="1"/>
</dbReference>
<dbReference type="GO" id="GO:0004674">
    <property type="term" value="F:protein serine/threonine kinase activity"/>
    <property type="evidence" value="ECO:0007669"/>
    <property type="project" value="UniProtKB-KW"/>
</dbReference>
<dbReference type="FunFam" id="1.10.510.10:FF:000021">
    <property type="entry name" value="Serine/threonine protein kinase"/>
    <property type="match status" value="1"/>
</dbReference>
<dbReference type="GO" id="GO:0003755">
    <property type="term" value="F:peptidyl-prolyl cis-trans isomerase activity"/>
    <property type="evidence" value="ECO:0007669"/>
    <property type="project" value="UniProtKB-KW"/>
</dbReference>
<keyword evidence="2" id="KW-0723">Serine/threonine-protein kinase</keyword>
<dbReference type="Gene3D" id="3.10.50.40">
    <property type="match status" value="1"/>
</dbReference>
<keyword evidence="3" id="KW-0808">Transferase</keyword>
<keyword evidence="14" id="KW-1133">Transmembrane helix</keyword>
<evidence type="ECO:0000256" key="10">
    <source>
        <dbReference type="ARBA" id="ARBA00048679"/>
    </source>
</evidence>
<dbReference type="PROSITE" id="PS50059">
    <property type="entry name" value="FKBP_PPIASE"/>
    <property type="match status" value="1"/>
</dbReference>
<dbReference type="InterPro" id="IPR017441">
    <property type="entry name" value="Protein_kinase_ATP_BS"/>
</dbReference>
<evidence type="ECO:0000256" key="1">
    <source>
        <dbReference type="ARBA" id="ARBA00000971"/>
    </source>
</evidence>
<organism evidence="17 18">
    <name type="scientific">Candidatus Korobacter versatilis</name>
    <dbReference type="NCBI Taxonomy" id="658062"/>
    <lineage>
        <taxon>Bacteria</taxon>
        <taxon>Pseudomonadati</taxon>
        <taxon>Acidobacteriota</taxon>
        <taxon>Terriglobia</taxon>
        <taxon>Terriglobales</taxon>
        <taxon>Candidatus Korobacteraceae</taxon>
        <taxon>Candidatus Korobacter</taxon>
    </lineage>
</organism>
<evidence type="ECO:0000256" key="5">
    <source>
        <dbReference type="ARBA" id="ARBA00022777"/>
    </source>
</evidence>
<evidence type="ECO:0000256" key="9">
    <source>
        <dbReference type="ARBA" id="ARBA00047899"/>
    </source>
</evidence>
<feature type="transmembrane region" description="Helical" evidence="14">
    <location>
        <begin position="343"/>
        <end position="360"/>
    </location>
</feature>
<evidence type="ECO:0000313" key="17">
    <source>
        <dbReference type="EMBL" id="MBI2677901.1"/>
    </source>
</evidence>
<keyword evidence="14" id="KW-0812">Transmembrane</keyword>
<evidence type="ECO:0000256" key="13">
    <source>
        <dbReference type="SAM" id="MobiDB-lite"/>
    </source>
</evidence>
<dbReference type="Gene3D" id="3.30.200.20">
    <property type="entry name" value="Phosphorylase Kinase, domain 1"/>
    <property type="match status" value="1"/>
</dbReference>
<dbReference type="PANTHER" id="PTHR43289:SF6">
    <property type="entry name" value="SERINE_THREONINE-PROTEIN KINASE NEKL-3"/>
    <property type="match status" value="1"/>
</dbReference>
<dbReference type="PROSITE" id="PS00108">
    <property type="entry name" value="PROTEIN_KINASE_ST"/>
    <property type="match status" value="1"/>
</dbReference>
<name>A0A932A731_9BACT</name>
<keyword evidence="14" id="KW-0472">Membrane</keyword>
<dbReference type="PANTHER" id="PTHR43289">
    <property type="entry name" value="MITOGEN-ACTIVATED PROTEIN KINASE KINASE KINASE 20-RELATED"/>
    <property type="match status" value="1"/>
</dbReference>
<keyword evidence="6 12" id="KW-0067">ATP-binding</keyword>
<dbReference type="SUPFAM" id="SSF54534">
    <property type="entry name" value="FKBP-like"/>
    <property type="match status" value="1"/>
</dbReference>
<protein>
    <recommendedName>
        <fullName evidence="11">peptidylprolyl isomerase</fullName>
        <ecNumber evidence="11">5.2.1.8</ecNumber>
    </recommendedName>
</protein>
<reference evidence="17" key="1">
    <citation type="submission" date="2020-07" db="EMBL/GenBank/DDBJ databases">
        <title>Huge and variable diversity of episymbiotic CPR bacteria and DPANN archaea in groundwater ecosystems.</title>
        <authorList>
            <person name="He C.Y."/>
            <person name="Keren R."/>
            <person name="Whittaker M."/>
            <person name="Farag I.F."/>
            <person name="Doudna J."/>
            <person name="Cate J.H.D."/>
            <person name="Banfield J.F."/>
        </authorList>
    </citation>
    <scope>NUCLEOTIDE SEQUENCE</scope>
    <source>
        <strain evidence="17">NC_groundwater_580_Pr5_B-0.1um_64_19</strain>
    </source>
</reference>
<keyword evidence="4 12" id="KW-0547">Nucleotide-binding</keyword>
<comment type="caution">
    <text evidence="17">The sequence shown here is derived from an EMBL/GenBank/DDBJ whole genome shotgun (WGS) entry which is preliminary data.</text>
</comment>
<accession>A0A932A731</accession>
<dbReference type="AlphaFoldDB" id="A0A932A731"/>
<evidence type="ECO:0000256" key="6">
    <source>
        <dbReference type="ARBA" id="ARBA00022840"/>
    </source>
</evidence>
<feature type="compositionally biased region" description="Low complexity" evidence="13">
    <location>
        <begin position="309"/>
        <end position="329"/>
    </location>
</feature>
<dbReference type="EC" id="5.2.1.8" evidence="11"/>
<evidence type="ECO:0000256" key="11">
    <source>
        <dbReference type="PROSITE-ProRule" id="PRU00277"/>
    </source>
</evidence>
<evidence type="ECO:0000256" key="2">
    <source>
        <dbReference type="ARBA" id="ARBA00022527"/>
    </source>
</evidence>